<dbReference type="SUPFAM" id="SSF58104">
    <property type="entry name" value="Methyl-accepting chemotaxis protein (MCP) signaling domain"/>
    <property type="match status" value="1"/>
</dbReference>
<accession>A0ABN1B5G7</accession>
<feature type="transmembrane region" description="Helical" evidence="5">
    <location>
        <begin position="45"/>
        <end position="63"/>
    </location>
</feature>
<dbReference type="SMART" id="SM00283">
    <property type="entry name" value="MA"/>
    <property type="match status" value="1"/>
</dbReference>
<evidence type="ECO:0000313" key="8">
    <source>
        <dbReference type="Proteomes" id="UP001500880"/>
    </source>
</evidence>
<evidence type="ECO:0000256" key="4">
    <source>
        <dbReference type="SAM" id="MobiDB-lite"/>
    </source>
</evidence>
<feature type="transmembrane region" description="Helical" evidence="5">
    <location>
        <begin position="70"/>
        <end position="87"/>
    </location>
</feature>
<feature type="compositionally biased region" description="Polar residues" evidence="4">
    <location>
        <begin position="210"/>
        <end position="225"/>
    </location>
</feature>
<protein>
    <recommendedName>
        <fullName evidence="6">Methyl-accepting transducer domain-containing protein</fullName>
    </recommendedName>
</protein>
<keyword evidence="1 3" id="KW-0807">Transducer</keyword>
<dbReference type="PRINTS" id="PR00260">
    <property type="entry name" value="CHEMTRNSDUCR"/>
</dbReference>
<sequence>MEGKTFNHSYFQRKQNRILLQILTFGVVLGLGAEIAVGAPLPNMIALGGIGGLIVALILILHIRHWLPHAIPYLSITGISIVSMVIIHSSDYVTNMLFVFFLLAVAAIALSLRVLTTGAIMGLGVMVYFIILKGDVVGFDGRAIVMTLVFYTLVFTLLYIQVLIAKELLKGVQDSLDQSNKLLADREQQNNQIKKTAKTVHQSIRNINESSQKQSQAMREMNQSFKEVGGASESQVESVSNITALTSESNNKVSQMMKSFEYLGQTGEEVLSSSNTGEASLKKLGETMEGFQQSFQTMQQNMNVLTEKIREATGFTGQIQDIAEQTNLLALNASIEAARAGDAGKGFAVVAEEIRKLAEVSNTTAKQIDETLKAVEEDASQTHHHVKLNDDKLMESLSITRDVTDSLIEIGKNIHIFIDQLREFGQEAKIIQDSSDGIDQSVNELASLIEESTATMEQMQTTVQEHLERQEHLLKAVEQTSRAMSKLEEHQQS</sequence>
<dbReference type="InterPro" id="IPR004090">
    <property type="entry name" value="Chemotax_Me-accpt_rcpt"/>
</dbReference>
<dbReference type="Gene3D" id="1.10.287.950">
    <property type="entry name" value="Methyl-accepting chemotaxis protein"/>
    <property type="match status" value="1"/>
</dbReference>
<gene>
    <name evidence="7" type="ORF">GCM10008986_15720</name>
</gene>
<feature type="transmembrane region" description="Helical" evidence="5">
    <location>
        <begin position="143"/>
        <end position="164"/>
    </location>
</feature>
<comment type="similarity">
    <text evidence="2">Belongs to the methyl-accepting chemotaxis (MCP) protein family.</text>
</comment>
<dbReference type="PANTHER" id="PTHR32089">
    <property type="entry name" value="METHYL-ACCEPTING CHEMOTAXIS PROTEIN MCPB"/>
    <property type="match status" value="1"/>
</dbReference>
<feature type="transmembrane region" description="Helical" evidence="5">
    <location>
        <begin position="99"/>
        <end position="131"/>
    </location>
</feature>
<dbReference type="Pfam" id="PF00015">
    <property type="entry name" value="MCPsignal"/>
    <property type="match status" value="1"/>
</dbReference>
<keyword evidence="5" id="KW-0812">Transmembrane</keyword>
<evidence type="ECO:0000256" key="1">
    <source>
        <dbReference type="ARBA" id="ARBA00023224"/>
    </source>
</evidence>
<evidence type="ECO:0000313" key="7">
    <source>
        <dbReference type="EMBL" id="GAA0490563.1"/>
    </source>
</evidence>
<reference evidence="7 8" key="1">
    <citation type="journal article" date="2019" name="Int. J. Syst. Evol. Microbiol.">
        <title>The Global Catalogue of Microorganisms (GCM) 10K type strain sequencing project: providing services to taxonomists for standard genome sequencing and annotation.</title>
        <authorList>
            <consortium name="The Broad Institute Genomics Platform"/>
            <consortium name="The Broad Institute Genome Sequencing Center for Infectious Disease"/>
            <person name="Wu L."/>
            <person name="Ma J."/>
        </authorList>
    </citation>
    <scope>NUCLEOTIDE SEQUENCE [LARGE SCALE GENOMIC DNA]</scope>
    <source>
        <strain evidence="7 8">JCM 12389</strain>
    </source>
</reference>
<proteinExistence type="inferred from homology"/>
<keyword evidence="5" id="KW-1133">Transmembrane helix</keyword>
<feature type="domain" description="Methyl-accepting transducer" evidence="6">
    <location>
        <begin position="210"/>
        <end position="460"/>
    </location>
</feature>
<dbReference type="PANTHER" id="PTHR32089:SF112">
    <property type="entry name" value="LYSOZYME-LIKE PROTEIN-RELATED"/>
    <property type="match status" value="1"/>
</dbReference>
<dbReference type="EMBL" id="BAAADO010000003">
    <property type="protein sequence ID" value="GAA0490563.1"/>
    <property type="molecule type" value="Genomic_DNA"/>
</dbReference>
<comment type="caution">
    <text evidence="7">The sequence shown here is derived from an EMBL/GenBank/DDBJ whole genome shotgun (WGS) entry which is preliminary data.</text>
</comment>
<dbReference type="Proteomes" id="UP001500880">
    <property type="component" value="Unassembled WGS sequence"/>
</dbReference>
<dbReference type="PROSITE" id="PS50111">
    <property type="entry name" value="CHEMOTAXIS_TRANSDUC_2"/>
    <property type="match status" value="1"/>
</dbReference>
<organism evidence="7 8">
    <name type="scientific">Salinibacillus aidingensis</name>
    <dbReference type="NCBI Taxonomy" id="237684"/>
    <lineage>
        <taxon>Bacteria</taxon>
        <taxon>Bacillati</taxon>
        <taxon>Bacillota</taxon>
        <taxon>Bacilli</taxon>
        <taxon>Bacillales</taxon>
        <taxon>Bacillaceae</taxon>
        <taxon>Salinibacillus</taxon>
    </lineage>
</organism>
<dbReference type="RefSeq" id="WP_343839547.1">
    <property type="nucleotide sequence ID" value="NZ_BAAADO010000003.1"/>
</dbReference>
<feature type="region of interest" description="Disordered" evidence="4">
    <location>
        <begin position="210"/>
        <end position="232"/>
    </location>
</feature>
<name>A0ABN1B5G7_9BACI</name>
<evidence type="ECO:0000256" key="5">
    <source>
        <dbReference type="SAM" id="Phobius"/>
    </source>
</evidence>
<evidence type="ECO:0000259" key="6">
    <source>
        <dbReference type="PROSITE" id="PS50111"/>
    </source>
</evidence>
<evidence type="ECO:0000256" key="3">
    <source>
        <dbReference type="PROSITE-ProRule" id="PRU00284"/>
    </source>
</evidence>
<keyword evidence="8" id="KW-1185">Reference proteome</keyword>
<feature type="transmembrane region" description="Helical" evidence="5">
    <location>
        <begin position="18"/>
        <end position="39"/>
    </location>
</feature>
<evidence type="ECO:0000256" key="2">
    <source>
        <dbReference type="ARBA" id="ARBA00029447"/>
    </source>
</evidence>
<keyword evidence="5" id="KW-0472">Membrane</keyword>
<dbReference type="InterPro" id="IPR004089">
    <property type="entry name" value="MCPsignal_dom"/>
</dbReference>